<dbReference type="InterPro" id="IPR005929">
    <property type="entry name" value="Ribulokinase"/>
</dbReference>
<dbReference type="PANTHER" id="PTHR43435">
    <property type="entry name" value="RIBULOKINASE"/>
    <property type="match status" value="1"/>
</dbReference>
<evidence type="ECO:0000256" key="4">
    <source>
        <dbReference type="ARBA" id="ARBA00022840"/>
    </source>
</evidence>
<comment type="catalytic activity">
    <reaction evidence="7 9">
        <text>L-ribulose + ATP = L-ribulose 5-phosphate + ADP + H(+)</text>
        <dbReference type="Rhea" id="RHEA:22072"/>
        <dbReference type="ChEBI" id="CHEBI:15378"/>
        <dbReference type="ChEBI" id="CHEBI:16880"/>
        <dbReference type="ChEBI" id="CHEBI:30616"/>
        <dbReference type="ChEBI" id="CHEBI:58226"/>
        <dbReference type="ChEBI" id="CHEBI:456216"/>
        <dbReference type="EC" id="2.7.1.16"/>
    </reaction>
</comment>
<evidence type="ECO:0000256" key="2">
    <source>
        <dbReference type="ARBA" id="ARBA00022741"/>
    </source>
</evidence>
<dbReference type="EC" id="2.7.1.16" evidence="7 8"/>
<dbReference type="EMBL" id="CP051428">
    <property type="protein sequence ID" value="QJC52710.1"/>
    <property type="molecule type" value="Genomic_DNA"/>
</dbReference>
<dbReference type="KEGG" id="palr:HGI30_14820"/>
<dbReference type="RefSeq" id="WP_168908262.1">
    <property type="nucleotide sequence ID" value="NZ_CP051428.1"/>
</dbReference>
<evidence type="ECO:0000256" key="9">
    <source>
        <dbReference type="RuleBase" id="RU003455"/>
    </source>
</evidence>
<sequence>MGNYAIGVDYGTQSGRAVLVNLADGAEMADHVTPYPHHVIDRRLPGTGRLLEDDWALQHPGDYIAVLERSIPEVLRQTGIDPDEVIGIGIDFTACTMLPVDENGTPLCLLPAFSAEPHSWVKLWKHHAAQDEASRLNEIAAERGERWLARYGGKISSEWMMAKIWQILDEAPHIYEETDRFLEATDWVVAQLTGVTLRNSCTAGYKAIWHKQDGYPGKDFLKALDPRLERLAETKLRGDIVPLGTRAGGLTPDMAERTGLRAGIAVAVGNVDAHAAVPAVGVVTPGKLVMAMGTSICHMLLGTEEREVEGMCGVVEDGIIPGYYGYEAGQSAVGDIFEWYVTEGVPAYVREAADVAGIGVHEWLEAEASKSRPGESGLLALDWWNGNRSVLVDTDLTGLLLGYSLQTRPEEIYRALLEATAYGTRKIVDAFHGSGVPVDVLYACGGLPQKNRLLMQIYADVTGREIFIADSRQTPALGAAMFAAVAAGEEAGGYATIVEAAAAMARVKEESYRPIPDHQAVYERLYGEYSRLHDYFGRGGNDVMKTLKTIRETAKSAAAPASMPSSASASASTCTSASTSII</sequence>
<keyword evidence="2 7" id="KW-0547">Nucleotide-binding</keyword>
<organism evidence="13 14">
    <name type="scientific">Paenibacillus albicereus</name>
    <dbReference type="NCBI Taxonomy" id="2726185"/>
    <lineage>
        <taxon>Bacteria</taxon>
        <taxon>Bacillati</taxon>
        <taxon>Bacillota</taxon>
        <taxon>Bacilli</taxon>
        <taxon>Bacillales</taxon>
        <taxon>Paenibacillaceae</taxon>
        <taxon>Paenibacillus</taxon>
    </lineage>
</organism>
<dbReference type="NCBIfam" id="TIGR01234">
    <property type="entry name" value="L-ribulokinase"/>
    <property type="match status" value="1"/>
</dbReference>
<dbReference type="SUPFAM" id="SSF53067">
    <property type="entry name" value="Actin-like ATPase domain"/>
    <property type="match status" value="2"/>
</dbReference>
<keyword evidence="4 7" id="KW-0067">ATP-binding</keyword>
<dbReference type="Pfam" id="PF02782">
    <property type="entry name" value="FGGY_C"/>
    <property type="match status" value="1"/>
</dbReference>
<accession>A0A6H2GZ70</accession>
<comment type="catalytic activity">
    <reaction evidence="7">
        <text>D-ribulose + ATP = D-ribulose 5-phosphate + ADP + H(+)</text>
        <dbReference type="Rhea" id="RHEA:17601"/>
        <dbReference type="ChEBI" id="CHEBI:15378"/>
        <dbReference type="ChEBI" id="CHEBI:17173"/>
        <dbReference type="ChEBI" id="CHEBI:30616"/>
        <dbReference type="ChEBI" id="CHEBI:58121"/>
        <dbReference type="ChEBI" id="CHEBI:456216"/>
        <dbReference type="EC" id="2.7.1.16"/>
    </reaction>
</comment>
<keyword evidence="1 7" id="KW-0808">Transferase</keyword>
<dbReference type="PANTHER" id="PTHR43435:SF4">
    <property type="entry name" value="FGGY CARBOHYDRATE KINASE DOMAIN-CONTAINING PROTEIN"/>
    <property type="match status" value="1"/>
</dbReference>
<evidence type="ECO:0000259" key="12">
    <source>
        <dbReference type="Pfam" id="PF02782"/>
    </source>
</evidence>
<dbReference type="InterPro" id="IPR043129">
    <property type="entry name" value="ATPase_NBD"/>
</dbReference>
<evidence type="ECO:0000256" key="3">
    <source>
        <dbReference type="ARBA" id="ARBA00022777"/>
    </source>
</evidence>
<dbReference type="GO" id="GO:0019569">
    <property type="term" value="P:L-arabinose catabolic process to D-xylulose 5-phosphate"/>
    <property type="evidence" value="ECO:0007669"/>
    <property type="project" value="UniProtKB-UniRule"/>
</dbReference>
<evidence type="ECO:0000259" key="11">
    <source>
        <dbReference type="Pfam" id="PF00370"/>
    </source>
</evidence>
<dbReference type="CDD" id="cd07781">
    <property type="entry name" value="ASKHA_NBD_FGGY_L-RBK"/>
    <property type="match status" value="1"/>
</dbReference>
<evidence type="ECO:0000256" key="6">
    <source>
        <dbReference type="ARBA" id="ARBA00023277"/>
    </source>
</evidence>
<dbReference type="GO" id="GO:0005524">
    <property type="term" value="F:ATP binding"/>
    <property type="evidence" value="ECO:0007669"/>
    <property type="project" value="UniProtKB-UniRule"/>
</dbReference>
<comment type="pathway">
    <text evidence="7 9">Carbohydrate degradation; L-arabinose degradation via L-ribulose; D-xylulose 5-phosphate from L-arabinose (bacterial route): step 2/3.</text>
</comment>
<reference evidence="13 14" key="1">
    <citation type="submission" date="2020-04" db="EMBL/GenBank/DDBJ databases">
        <title>Novel Paenibacillus strain UniB2 isolated from commercial digestive syrup.</title>
        <authorList>
            <person name="Thorat V."/>
            <person name="Kirdat K."/>
            <person name="Tiwarekar B."/>
            <person name="Yadav A."/>
        </authorList>
    </citation>
    <scope>NUCLEOTIDE SEQUENCE [LARGE SCALE GENOMIC DNA]</scope>
    <source>
        <strain evidence="13 14">UniB2</strain>
    </source>
</reference>
<dbReference type="Gene3D" id="3.30.420.40">
    <property type="match status" value="2"/>
</dbReference>
<dbReference type="Proteomes" id="UP000502136">
    <property type="component" value="Chromosome"/>
</dbReference>
<dbReference type="GO" id="GO:0008741">
    <property type="term" value="F:ribulokinase activity"/>
    <property type="evidence" value="ECO:0007669"/>
    <property type="project" value="UniProtKB-UniRule"/>
</dbReference>
<keyword evidence="6 7" id="KW-0119">Carbohydrate metabolism</keyword>
<comment type="similarity">
    <text evidence="7 9">Belongs to the ribulokinase family.</text>
</comment>
<dbReference type="UniPathway" id="UPA00145">
    <property type="reaction ID" value="UER00566"/>
</dbReference>
<gene>
    <name evidence="7" type="primary">araB</name>
    <name evidence="13" type="ORF">HGI30_14820</name>
</gene>
<keyword evidence="5 7" id="KW-0054">Arabinose catabolism</keyword>
<evidence type="ECO:0000313" key="14">
    <source>
        <dbReference type="Proteomes" id="UP000502136"/>
    </source>
</evidence>
<protein>
    <recommendedName>
        <fullName evidence="7 8">Ribulokinase</fullName>
        <ecNumber evidence="7 8">2.7.1.16</ecNumber>
    </recommendedName>
</protein>
<dbReference type="InterPro" id="IPR018484">
    <property type="entry name" value="FGGY_N"/>
</dbReference>
<dbReference type="PIRSF" id="PIRSF000538">
    <property type="entry name" value="GlpK"/>
    <property type="match status" value="1"/>
</dbReference>
<evidence type="ECO:0000256" key="5">
    <source>
        <dbReference type="ARBA" id="ARBA00022935"/>
    </source>
</evidence>
<evidence type="ECO:0000256" key="10">
    <source>
        <dbReference type="SAM" id="MobiDB-lite"/>
    </source>
</evidence>
<keyword evidence="3 7" id="KW-0418">Kinase</keyword>
<feature type="domain" description="Carbohydrate kinase FGGY C-terminal" evidence="12">
    <location>
        <begin position="289"/>
        <end position="487"/>
    </location>
</feature>
<dbReference type="InterPro" id="IPR018485">
    <property type="entry name" value="FGGY_C"/>
</dbReference>
<dbReference type="GO" id="GO:0019150">
    <property type="term" value="F:D-ribulokinase activity"/>
    <property type="evidence" value="ECO:0007669"/>
    <property type="project" value="TreeGrafter"/>
</dbReference>
<proteinExistence type="inferred from homology"/>
<dbReference type="HAMAP" id="MF_00520">
    <property type="entry name" value="Ribulokinase"/>
    <property type="match status" value="1"/>
</dbReference>
<dbReference type="NCBIfam" id="NF003154">
    <property type="entry name" value="PRK04123.1"/>
    <property type="match status" value="1"/>
</dbReference>
<dbReference type="Pfam" id="PF00370">
    <property type="entry name" value="FGGY_N"/>
    <property type="match status" value="1"/>
</dbReference>
<dbReference type="AlphaFoldDB" id="A0A6H2GZ70"/>
<name>A0A6H2GZ70_9BACL</name>
<evidence type="ECO:0000256" key="8">
    <source>
        <dbReference type="NCBIfam" id="TIGR01234"/>
    </source>
</evidence>
<evidence type="ECO:0000313" key="13">
    <source>
        <dbReference type="EMBL" id="QJC52710.1"/>
    </source>
</evidence>
<evidence type="ECO:0000256" key="1">
    <source>
        <dbReference type="ARBA" id="ARBA00022679"/>
    </source>
</evidence>
<dbReference type="InterPro" id="IPR000577">
    <property type="entry name" value="Carb_kinase_FGGY"/>
</dbReference>
<keyword evidence="14" id="KW-1185">Reference proteome</keyword>
<evidence type="ECO:0000256" key="7">
    <source>
        <dbReference type="HAMAP-Rule" id="MF_00520"/>
    </source>
</evidence>
<dbReference type="GO" id="GO:0005737">
    <property type="term" value="C:cytoplasm"/>
    <property type="evidence" value="ECO:0007669"/>
    <property type="project" value="TreeGrafter"/>
</dbReference>
<feature type="domain" description="Carbohydrate kinase FGGY N-terminal" evidence="11">
    <location>
        <begin position="4"/>
        <end position="276"/>
    </location>
</feature>
<feature type="region of interest" description="Disordered" evidence="10">
    <location>
        <begin position="558"/>
        <end position="582"/>
    </location>
</feature>